<dbReference type="GO" id="GO:0005634">
    <property type="term" value="C:nucleus"/>
    <property type="evidence" value="ECO:0007669"/>
    <property type="project" value="UniProtKB-SubCell"/>
</dbReference>
<dbReference type="InterPro" id="IPR036142">
    <property type="entry name" value="ENT_dom-like_sf"/>
</dbReference>
<dbReference type="PROSITE" id="PS51138">
    <property type="entry name" value="ENT"/>
    <property type="match status" value="1"/>
</dbReference>
<dbReference type="Gene3D" id="1.10.1240.40">
    <property type="entry name" value="ENT domain"/>
    <property type="match status" value="1"/>
</dbReference>
<sequence length="391" mass="43464">GGWGISLQCHSVREEINAGTDEDLPSSHIERVPLGGNLIGNGRSVVASASHPRMYSDLESQIHYLEKEAYGSVLRAFGAQSDALTWDKEALITELRKELRVSDDEHRDLLTKVNGDDVIRRIRECRKASGNHSSMVAVSQPSPTVSGSRKRQKTNQMVPLQLGTLHAINPRSGVTTSQPPSSAAQLGPGGNMYRHGQPRHGLSPRYTSTGPNPRGQAAETRDPLIGRKVMTRWPADNNFYEAIISDYNPAEGRHALTYDRGTARESYEWVNLKEIPSEDIRWVDEDPGISRQSVRGEQGCRFPPLQNGDLKKVSNDIEIPHTDTLIKEVEKVFGANNPDPFEIEKAKKLLKMESSYSRMGIRWIEKNQEGEMYSGNQCGPNVEAEMRGGRA</sequence>
<dbReference type="PANTHER" id="PTHR33432">
    <property type="entry name" value="PROTEIN EMSY-LIKE 4"/>
    <property type="match status" value="1"/>
</dbReference>
<dbReference type="SMART" id="SM00333">
    <property type="entry name" value="TUDOR"/>
    <property type="match status" value="1"/>
</dbReference>
<feature type="region of interest" description="Disordered" evidence="3">
    <location>
        <begin position="170"/>
        <end position="223"/>
    </location>
</feature>
<dbReference type="SMART" id="SM01191">
    <property type="entry name" value="ENT"/>
    <property type="match status" value="1"/>
</dbReference>
<dbReference type="SUPFAM" id="SSF158639">
    <property type="entry name" value="ENT-like"/>
    <property type="match status" value="1"/>
</dbReference>
<dbReference type="Pfam" id="PF03735">
    <property type="entry name" value="ENT"/>
    <property type="match status" value="1"/>
</dbReference>
<protein>
    <recommendedName>
        <fullName evidence="4">ENT domain-containing protein</fullName>
    </recommendedName>
</protein>
<dbReference type="AlphaFoldDB" id="A0AA88QU20"/>
<dbReference type="EMBL" id="JAVXUO010002115">
    <property type="protein sequence ID" value="KAK2976117.1"/>
    <property type="molecule type" value="Genomic_DNA"/>
</dbReference>
<dbReference type="InterPro" id="IPR002999">
    <property type="entry name" value="Tudor"/>
</dbReference>
<dbReference type="InterPro" id="IPR005491">
    <property type="entry name" value="ENT_dom"/>
</dbReference>
<feature type="compositionally biased region" description="Polar residues" evidence="3">
    <location>
        <begin position="172"/>
        <end position="184"/>
    </location>
</feature>
<feature type="region of interest" description="Disordered" evidence="3">
    <location>
        <begin position="130"/>
        <end position="154"/>
    </location>
</feature>
<dbReference type="GO" id="GO:0050832">
    <property type="term" value="P:defense response to fungus"/>
    <property type="evidence" value="ECO:0007669"/>
    <property type="project" value="InterPro"/>
</dbReference>
<comment type="subcellular location">
    <subcellularLocation>
        <location evidence="1">Nucleus</location>
    </subcellularLocation>
</comment>
<evidence type="ECO:0000256" key="2">
    <source>
        <dbReference type="ARBA" id="ARBA00023242"/>
    </source>
</evidence>
<feature type="compositionally biased region" description="Polar residues" evidence="3">
    <location>
        <begin position="130"/>
        <end position="147"/>
    </location>
</feature>
<dbReference type="PANTHER" id="PTHR33432:SF27">
    <property type="entry name" value="PROTEIN EMSY-LIKE 3"/>
    <property type="match status" value="1"/>
</dbReference>
<keyword evidence="6" id="KW-1185">Reference proteome</keyword>
<accession>A0AA88QU20</accession>
<dbReference type="InterPro" id="IPR033485">
    <property type="entry name" value="EMSY-LIKE_plant"/>
</dbReference>
<name>A0AA88QU20_9ASTE</name>
<reference evidence="5" key="1">
    <citation type="submission" date="2022-12" db="EMBL/GenBank/DDBJ databases">
        <title>Draft genome assemblies for two species of Escallonia (Escalloniales).</title>
        <authorList>
            <person name="Chanderbali A."/>
            <person name="Dervinis C."/>
            <person name="Anghel I."/>
            <person name="Soltis D."/>
            <person name="Soltis P."/>
            <person name="Zapata F."/>
        </authorList>
    </citation>
    <scope>NUCLEOTIDE SEQUENCE</scope>
    <source>
        <strain evidence="5">UCBG92.1500</strain>
        <tissue evidence="5">Leaf</tissue>
    </source>
</reference>
<evidence type="ECO:0000313" key="5">
    <source>
        <dbReference type="EMBL" id="KAK2976117.1"/>
    </source>
</evidence>
<dbReference type="Proteomes" id="UP001187471">
    <property type="component" value="Unassembled WGS sequence"/>
</dbReference>
<keyword evidence="2" id="KW-0539">Nucleus</keyword>
<feature type="non-terminal residue" evidence="5">
    <location>
        <position position="1"/>
    </location>
</feature>
<evidence type="ECO:0000313" key="6">
    <source>
        <dbReference type="Proteomes" id="UP001187471"/>
    </source>
</evidence>
<gene>
    <name evidence="5" type="ORF">RJ640_010652</name>
</gene>
<dbReference type="Gene3D" id="2.30.30.140">
    <property type="match status" value="1"/>
</dbReference>
<organism evidence="5 6">
    <name type="scientific">Escallonia rubra</name>
    <dbReference type="NCBI Taxonomy" id="112253"/>
    <lineage>
        <taxon>Eukaryota</taxon>
        <taxon>Viridiplantae</taxon>
        <taxon>Streptophyta</taxon>
        <taxon>Embryophyta</taxon>
        <taxon>Tracheophyta</taxon>
        <taxon>Spermatophyta</taxon>
        <taxon>Magnoliopsida</taxon>
        <taxon>eudicotyledons</taxon>
        <taxon>Gunneridae</taxon>
        <taxon>Pentapetalae</taxon>
        <taxon>asterids</taxon>
        <taxon>campanulids</taxon>
        <taxon>Escalloniales</taxon>
        <taxon>Escalloniaceae</taxon>
        <taxon>Escallonia</taxon>
    </lineage>
</organism>
<evidence type="ECO:0000259" key="4">
    <source>
        <dbReference type="PROSITE" id="PS51138"/>
    </source>
</evidence>
<evidence type="ECO:0000256" key="3">
    <source>
        <dbReference type="SAM" id="MobiDB-lite"/>
    </source>
</evidence>
<comment type="caution">
    <text evidence="5">The sequence shown here is derived from an EMBL/GenBank/DDBJ whole genome shotgun (WGS) entry which is preliminary data.</text>
</comment>
<feature type="domain" description="ENT" evidence="4">
    <location>
        <begin position="58"/>
        <end position="145"/>
    </location>
</feature>
<dbReference type="CDD" id="cd20404">
    <property type="entry name" value="Tudor_Agenet_AtEML-like"/>
    <property type="match status" value="1"/>
</dbReference>
<dbReference type="SUPFAM" id="SSF63748">
    <property type="entry name" value="Tudor/PWWP/MBT"/>
    <property type="match status" value="1"/>
</dbReference>
<proteinExistence type="predicted"/>
<feature type="non-terminal residue" evidence="5">
    <location>
        <position position="391"/>
    </location>
</feature>
<evidence type="ECO:0000256" key="1">
    <source>
        <dbReference type="ARBA" id="ARBA00004123"/>
    </source>
</evidence>